<accession>A0A4C1Z717</accession>
<evidence type="ECO:0000313" key="1">
    <source>
        <dbReference type="EMBL" id="GBP83112.1"/>
    </source>
</evidence>
<evidence type="ECO:0000313" key="2">
    <source>
        <dbReference type="Proteomes" id="UP000299102"/>
    </source>
</evidence>
<keyword evidence="2" id="KW-1185">Reference proteome</keyword>
<gene>
    <name evidence="1" type="ORF">EVAR_61272_1</name>
</gene>
<proteinExistence type="predicted"/>
<organism evidence="1 2">
    <name type="scientific">Eumeta variegata</name>
    <name type="common">Bagworm moth</name>
    <name type="synonym">Eumeta japonica</name>
    <dbReference type="NCBI Taxonomy" id="151549"/>
    <lineage>
        <taxon>Eukaryota</taxon>
        <taxon>Metazoa</taxon>
        <taxon>Ecdysozoa</taxon>
        <taxon>Arthropoda</taxon>
        <taxon>Hexapoda</taxon>
        <taxon>Insecta</taxon>
        <taxon>Pterygota</taxon>
        <taxon>Neoptera</taxon>
        <taxon>Endopterygota</taxon>
        <taxon>Lepidoptera</taxon>
        <taxon>Glossata</taxon>
        <taxon>Ditrysia</taxon>
        <taxon>Tineoidea</taxon>
        <taxon>Psychidae</taxon>
        <taxon>Oiketicinae</taxon>
        <taxon>Eumeta</taxon>
    </lineage>
</organism>
<dbReference type="Proteomes" id="UP000299102">
    <property type="component" value="Unassembled WGS sequence"/>
</dbReference>
<dbReference type="AlphaFoldDB" id="A0A4C1Z717"/>
<protein>
    <submittedName>
        <fullName evidence="1">Uncharacterized protein</fullName>
    </submittedName>
</protein>
<sequence>MRRDADGLGVFKIATKESALAESSSEPTKPAANVVCNLNRLVGPFSRRLSHLERRPVRCCYLRIILTKQ</sequence>
<name>A0A4C1Z717_EUMVA</name>
<dbReference type="EMBL" id="BGZK01001605">
    <property type="protein sequence ID" value="GBP83112.1"/>
    <property type="molecule type" value="Genomic_DNA"/>
</dbReference>
<reference evidence="1 2" key="1">
    <citation type="journal article" date="2019" name="Commun. Biol.">
        <title>The bagworm genome reveals a unique fibroin gene that provides high tensile strength.</title>
        <authorList>
            <person name="Kono N."/>
            <person name="Nakamura H."/>
            <person name="Ohtoshi R."/>
            <person name="Tomita M."/>
            <person name="Numata K."/>
            <person name="Arakawa K."/>
        </authorList>
    </citation>
    <scope>NUCLEOTIDE SEQUENCE [LARGE SCALE GENOMIC DNA]</scope>
</reference>
<comment type="caution">
    <text evidence="1">The sequence shown here is derived from an EMBL/GenBank/DDBJ whole genome shotgun (WGS) entry which is preliminary data.</text>
</comment>